<dbReference type="GO" id="GO:0016491">
    <property type="term" value="F:oxidoreductase activity"/>
    <property type="evidence" value="ECO:0007669"/>
    <property type="project" value="UniProtKB-KW"/>
</dbReference>
<comment type="similarity">
    <text evidence="1">Belongs to the short-chain dehydrogenases/reductases (SDR) family.</text>
</comment>
<evidence type="ECO:0000256" key="2">
    <source>
        <dbReference type="ARBA" id="ARBA00022857"/>
    </source>
</evidence>
<dbReference type="PANTHER" id="PTHR24321:SF8">
    <property type="entry name" value="ESTRADIOL 17-BETA-DEHYDROGENASE 8-RELATED"/>
    <property type="match status" value="1"/>
</dbReference>
<organism evidence="4 5">
    <name type="scientific">Exserohilum turcicum (strain 28A)</name>
    <name type="common">Northern leaf blight fungus</name>
    <name type="synonym">Setosphaeria turcica</name>
    <dbReference type="NCBI Taxonomy" id="671987"/>
    <lineage>
        <taxon>Eukaryota</taxon>
        <taxon>Fungi</taxon>
        <taxon>Dikarya</taxon>
        <taxon>Ascomycota</taxon>
        <taxon>Pezizomycotina</taxon>
        <taxon>Dothideomycetes</taxon>
        <taxon>Pleosporomycetidae</taxon>
        <taxon>Pleosporales</taxon>
        <taxon>Pleosporineae</taxon>
        <taxon>Pleosporaceae</taxon>
        <taxon>Exserohilum</taxon>
    </lineage>
</organism>
<keyword evidence="3" id="KW-0560">Oxidoreductase</keyword>
<dbReference type="PRINTS" id="PR00080">
    <property type="entry name" value="SDRFAMILY"/>
</dbReference>
<name>R0K0U9_EXST2</name>
<dbReference type="FunFam" id="3.40.50.720:FF:000084">
    <property type="entry name" value="Short-chain dehydrogenase reductase"/>
    <property type="match status" value="1"/>
</dbReference>
<keyword evidence="2" id="KW-0521">NADP</keyword>
<dbReference type="STRING" id="671987.R0K0U9"/>
<evidence type="ECO:0000313" key="4">
    <source>
        <dbReference type="EMBL" id="EOA86748.1"/>
    </source>
</evidence>
<evidence type="ECO:0000313" key="5">
    <source>
        <dbReference type="Proteomes" id="UP000016935"/>
    </source>
</evidence>
<dbReference type="EMBL" id="KB908592">
    <property type="protein sequence ID" value="EOA86748.1"/>
    <property type="molecule type" value="Genomic_DNA"/>
</dbReference>
<dbReference type="Pfam" id="PF13561">
    <property type="entry name" value="adh_short_C2"/>
    <property type="match status" value="1"/>
</dbReference>
<keyword evidence="5" id="KW-1185">Reference proteome</keyword>
<sequence>MSSFHGKAIAITGGASGIGIETAKLLCSRGAKVSIVDVQQDLLTEAAAAIKSGGGEVLTLKLDVRDSKQTVSHFGRIDRAANVAGVAGKDLAIKAADEISEDDWEFVLGVNLTSLMHCQRAELRSIKDGGAIVSVASRAGVEGAAKGSAYSASKNGVIGLTRCAAKDMGSRGIRVNAVAPGPTETPMLYNSMAANVKNGTPITRGENVSALRRVGKASELASVIAFLLSDDSSYMTGQTIFVDSGIHM</sequence>
<reference evidence="4 5" key="1">
    <citation type="journal article" date="2012" name="PLoS Pathog.">
        <title>Diverse lifestyles and strategies of plant pathogenesis encoded in the genomes of eighteen Dothideomycetes fungi.</title>
        <authorList>
            <person name="Ohm R.A."/>
            <person name="Feau N."/>
            <person name="Henrissat B."/>
            <person name="Schoch C.L."/>
            <person name="Horwitz B.A."/>
            <person name="Barry K.W."/>
            <person name="Condon B.J."/>
            <person name="Copeland A.C."/>
            <person name="Dhillon B."/>
            <person name="Glaser F."/>
            <person name="Hesse C.N."/>
            <person name="Kosti I."/>
            <person name="LaButti K."/>
            <person name="Lindquist E.A."/>
            <person name="Lucas S."/>
            <person name="Salamov A.A."/>
            <person name="Bradshaw R.E."/>
            <person name="Ciuffetti L."/>
            <person name="Hamelin R.C."/>
            <person name="Kema G.H.J."/>
            <person name="Lawrence C."/>
            <person name="Scott J.A."/>
            <person name="Spatafora J.W."/>
            <person name="Turgeon B.G."/>
            <person name="de Wit P.J.G.M."/>
            <person name="Zhong S."/>
            <person name="Goodwin S.B."/>
            <person name="Grigoriev I.V."/>
        </authorList>
    </citation>
    <scope>NUCLEOTIDE SEQUENCE [LARGE SCALE GENOMIC DNA]</scope>
    <source>
        <strain evidence="5">28A</strain>
    </source>
</reference>
<accession>R0K0U9</accession>
<evidence type="ECO:0000256" key="3">
    <source>
        <dbReference type="ARBA" id="ARBA00023002"/>
    </source>
</evidence>
<dbReference type="PANTHER" id="PTHR24321">
    <property type="entry name" value="DEHYDROGENASES, SHORT CHAIN"/>
    <property type="match status" value="1"/>
</dbReference>
<proteinExistence type="inferred from homology"/>
<dbReference type="OrthoDB" id="1669814at2759"/>
<dbReference type="PROSITE" id="PS00061">
    <property type="entry name" value="ADH_SHORT"/>
    <property type="match status" value="1"/>
</dbReference>
<dbReference type="eggNOG" id="KOG0725">
    <property type="taxonomic scope" value="Eukaryota"/>
</dbReference>
<reference evidence="4 5" key="2">
    <citation type="journal article" date="2013" name="PLoS Genet.">
        <title>Comparative genome structure, secondary metabolite, and effector coding capacity across Cochliobolus pathogens.</title>
        <authorList>
            <person name="Condon B.J."/>
            <person name="Leng Y."/>
            <person name="Wu D."/>
            <person name="Bushley K.E."/>
            <person name="Ohm R.A."/>
            <person name="Otillar R."/>
            <person name="Martin J."/>
            <person name="Schackwitz W."/>
            <person name="Grimwood J."/>
            <person name="MohdZainudin N."/>
            <person name="Xue C."/>
            <person name="Wang R."/>
            <person name="Manning V.A."/>
            <person name="Dhillon B."/>
            <person name="Tu Z.J."/>
            <person name="Steffenson B.J."/>
            <person name="Salamov A."/>
            <person name="Sun H."/>
            <person name="Lowry S."/>
            <person name="LaButti K."/>
            <person name="Han J."/>
            <person name="Copeland A."/>
            <person name="Lindquist E."/>
            <person name="Barry K."/>
            <person name="Schmutz J."/>
            <person name="Baker S.E."/>
            <person name="Ciuffetti L.M."/>
            <person name="Grigoriev I.V."/>
            <person name="Zhong S."/>
            <person name="Turgeon B.G."/>
        </authorList>
    </citation>
    <scope>NUCLEOTIDE SEQUENCE [LARGE SCALE GENOMIC DNA]</scope>
    <source>
        <strain evidence="5">28A</strain>
    </source>
</reference>
<dbReference type="PRINTS" id="PR00081">
    <property type="entry name" value="GDHRDH"/>
</dbReference>
<dbReference type="SUPFAM" id="SSF51735">
    <property type="entry name" value="NAD(P)-binding Rossmann-fold domains"/>
    <property type="match status" value="1"/>
</dbReference>
<dbReference type="RefSeq" id="XP_008025360.1">
    <property type="nucleotide sequence ID" value="XM_008027169.1"/>
</dbReference>
<gene>
    <name evidence="4" type="ORF">SETTUDRAFT_153540</name>
</gene>
<dbReference type="CDD" id="cd05233">
    <property type="entry name" value="SDR_c"/>
    <property type="match status" value="1"/>
</dbReference>
<evidence type="ECO:0000256" key="1">
    <source>
        <dbReference type="ARBA" id="ARBA00006484"/>
    </source>
</evidence>
<dbReference type="InterPro" id="IPR036291">
    <property type="entry name" value="NAD(P)-bd_dom_sf"/>
</dbReference>
<protein>
    <submittedName>
        <fullName evidence="4">Uncharacterized protein</fullName>
    </submittedName>
</protein>
<dbReference type="InterPro" id="IPR020904">
    <property type="entry name" value="Sc_DH/Rdtase_CS"/>
</dbReference>
<dbReference type="Proteomes" id="UP000016935">
    <property type="component" value="Unassembled WGS sequence"/>
</dbReference>
<dbReference type="Gene3D" id="3.40.50.720">
    <property type="entry name" value="NAD(P)-binding Rossmann-like Domain"/>
    <property type="match status" value="1"/>
</dbReference>
<dbReference type="GeneID" id="19397314"/>
<dbReference type="AlphaFoldDB" id="R0K0U9"/>
<dbReference type="SMR" id="R0K0U9"/>
<dbReference type="HOGENOM" id="CLU_010194_1_0_1"/>
<dbReference type="InterPro" id="IPR002347">
    <property type="entry name" value="SDR_fam"/>
</dbReference>